<proteinExistence type="predicted"/>
<dbReference type="RefSeq" id="WP_092648868.1">
    <property type="nucleotide sequence ID" value="NZ_LT629792.1"/>
</dbReference>
<evidence type="ECO:0000256" key="1">
    <source>
        <dbReference type="SAM" id="MobiDB-lite"/>
    </source>
</evidence>
<evidence type="ECO:0000313" key="2">
    <source>
        <dbReference type="EMBL" id="SDU05171.1"/>
    </source>
</evidence>
<accession>A0ABY0VB76</accession>
<keyword evidence="3" id="KW-1185">Reference proteome</keyword>
<gene>
    <name evidence="2" type="ORF">SAMN04489714_1866</name>
</gene>
<evidence type="ECO:0008006" key="4">
    <source>
        <dbReference type="Google" id="ProtNLM"/>
    </source>
</evidence>
<organism evidence="2 3">
    <name type="scientific">Schaalia radingae</name>
    <dbReference type="NCBI Taxonomy" id="131110"/>
    <lineage>
        <taxon>Bacteria</taxon>
        <taxon>Bacillati</taxon>
        <taxon>Actinomycetota</taxon>
        <taxon>Actinomycetes</taxon>
        <taxon>Actinomycetales</taxon>
        <taxon>Actinomycetaceae</taxon>
        <taxon>Schaalia</taxon>
    </lineage>
</organism>
<feature type="compositionally biased region" description="Basic and acidic residues" evidence="1">
    <location>
        <begin position="28"/>
        <end position="46"/>
    </location>
</feature>
<evidence type="ECO:0000313" key="3">
    <source>
        <dbReference type="Proteomes" id="UP000198976"/>
    </source>
</evidence>
<reference evidence="2 3" key="1">
    <citation type="submission" date="2016-10" db="EMBL/GenBank/DDBJ databases">
        <authorList>
            <person name="Varghese N."/>
            <person name="Submissions S."/>
        </authorList>
    </citation>
    <scope>NUCLEOTIDE SEQUENCE [LARGE SCALE GENOMIC DNA]</scope>
    <source>
        <strain evidence="2 3">DSM 9169</strain>
    </source>
</reference>
<dbReference type="EMBL" id="LT629792">
    <property type="protein sequence ID" value="SDU05171.1"/>
    <property type="molecule type" value="Genomic_DNA"/>
</dbReference>
<sequence>MTDTSSPGSGAEAPSSHNTAPGRPTRISIHDRFAQADRRVEKRAEQQGEAADATESERAAQREAPSLLADTSLTALSGLNVLTDSFRIDEGGRAARDDSGAPISAPLTRLEDPHPLDVDSAREHHVLLLSPEVDPEELEALAISVWDDAGWAGAGNLTLCQSARLNGPWSVDAATRAELGSGADLTRAWILNCPASRGKAPDEDMKERDRWARAFPDGMPIGLEYKVLLVLYRMARRLGGALRIATDTSGDVIQPDPDSAVGLTLYSRRWLDPDELMELLHRDFPTVVDSRELGVRQQRRLTQREVEAARAIQSSTPALREDIAQRLKRDRAEAATRDQVLDGYCLVAPAGNRSEFSCEVTVTRDIPRVLRWEIWESQSVICYRLHWLNHADLKVHAPTNMLTRTARLERARSARDIERAAGLIVSAVGGFVVDEDDFLVAMSDQGD</sequence>
<name>A0ABY0VB76_9ACTO</name>
<protein>
    <recommendedName>
        <fullName evidence="4">PRTRC system protein E</fullName>
    </recommendedName>
</protein>
<feature type="region of interest" description="Disordered" evidence="1">
    <location>
        <begin position="1"/>
        <end position="66"/>
    </location>
</feature>
<feature type="compositionally biased region" description="Low complexity" evidence="1">
    <location>
        <begin position="1"/>
        <end position="16"/>
    </location>
</feature>
<feature type="region of interest" description="Disordered" evidence="1">
    <location>
        <begin position="92"/>
        <end position="111"/>
    </location>
</feature>
<dbReference type="Proteomes" id="UP000198976">
    <property type="component" value="Chromosome I"/>
</dbReference>